<keyword evidence="1" id="KW-0472">Membrane</keyword>
<feature type="transmembrane region" description="Helical" evidence="1">
    <location>
        <begin position="108"/>
        <end position="125"/>
    </location>
</feature>
<feature type="transmembrane region" description="Helical" evidence="1">
    <location>
        <begin position="47"/>
        <end position="65"/>
    </location>
</feature>
<evidence type="ECO:0000256" key="1">
    <source>
        <dbReference type="SAM" id="Phobius"/>
    </source>
</evidence>
<dbReference type="AlphaFoldDB" id="A0A060JH41"/>
<feature type="transmembrane region" description="Helical" evidence="1">
    <location>
        <begin position="6"/>
        <end position="26"/>
    </location>
</feature>
<evidence type="ECO:0000313" key="2">
    <source>
        <dbReference type="EMBL" id="AIC47867.1"/>
    </source>
</evidence>
<keyword evidence="1" id="KW-1133">Transmembrane helix</keyword>
<proteinExistence type="predicted"/>
<organism evidence="2 3">
    <name type="scientific">Rhodoluna lacicola</name>
    <dbReference type="NCBI Taxonomy" id="529884"/>
    <lineage>
        <taxon>Bacteria</taxon>
        <taxon>Bacillati</taxon>
        <taxon>Actinomycetota</taxon>
        <taxon>Actinomycetes</taxon>
        <taxon>Micrococcales</taxon>
        <taxon>Microbacteriaceae</taxon>
        <taxon>Luna cluster</taxon>
        <taxon>Luna-1 subcluster</taxon>
        <taxon>Rhodoluna</taxon>
    </lineage>
</organism>
<dbReference type="HOGENOM" id="CLU_142194_2_0_11"/>
<feature type="transmembrane region" description="Helical" evidence="1">
    <location>
        <begin position="77"/>
        <end position="96"/>
    </location>
</feature>
<dbReference type="OrthoDB" id="1524823at2"/>
<dbReference type="RefSeq" id="WP_038502937.1">
    <property type="nucleotide sequence ID" value="NZ_CP007490.1"/>
</dbReference>
<reference evidence="2 3" key="1">
    <citation type="journal article" date="2014" name="Int. J. Syst. Evol. Microbiol.">
        <title>Rhodoluna lacicola gen. nov., sp. nov., a planktonic freshwater bacterium with stream-lined genome.</title>
        <authorList>
            <person name="Hahn M."/>
            <person name="Schmidt J."/>
            <person name="Taipale S.J."/>
            <person name="Doolittle W.F."/>
            <person name="Koll U."/>
        </authorList>
    </citation>
    <scope>NUCLEOTIDE SEQUENCE [LARGE SCALE GENOMIC DNA]</scope>
    <source>
        <strain evidence="2 3">MWH-Ta8</strain>
    </source>
</reference>
<accession>A0A060JH41</accession>
<dbReference type="eggNOG" id="ENOG5030BI1">
    <property type="taxonomic scope" value="Bacteria"/>
</dbReference>
<dbReference type="STRING" id="529884.Rhola_00010720"/>
<gene>
    <name evidence="2" type="ORF">Rhola_00010720</name>
</gene>
<dbReference type="EMBL" id="CP007490">
    <property type="protein sequence ID" value="AIC47867.1"/>
    <property type="molecule type" value="Genomic_DNA"/>
</dbReference>
<keyword evidence="3" id="KW-1185">Reference proteome</keyword>
<protein>
    <submittedName>
        <fullName evidence="2">Uncharacterized protein</fullName>
    </submittedName>
</protein>
<sequence>MIAAAYIIFAVQICVVLFQLALALGAPMGEYTLGGQNIGRLSMKLRFATTISLLINLGIAGHYLAQTGTLQALLPSNLNAIVNWALVGFFGLGLLMNSISRSKKERNLWVPVLILSLVCAVIVALG</sequence>
<name>A0A060JH41_9MICO</name>
<keyword evidence="1" id="KW-0812">Transmembrane</keyword>
<dbReference type="KEGG" id="rla:Rhola_00010720"/>
<evidence type="ECO:0000313" key="3">
    <source>
        <dbReference type="Proteomes" id="UP000067708"/>
    </source>
</evidence>
<dbReference type="Proteomes" id="UP000067708">
    <property type="component" value="Chromosome"/>
</dbReference>